<name>A0A143DC17_9PROT</name>
<organism evidence="2 3">
    <name type="scientific">Haematospirillum jordaniae</name>
    <dbReference type="NCBI Taxonomy" id="1549855"/>
    <lineage>
        <taxon>Bacteria</taxon>
        <taxon>Pseudomonadati</taxon>
        <taxon>Pseudomonadota</taxon>
        <taxon>Alphaproteobacteria</taxon>
        <taxon>Rhodospirillales</taxon>
        <taxon>Novispirillaceae</taxon>
        <taxon>Haematospirillum</taxon>
    </lineage>
</organism>
<sequence length="111" mass="12155">MLRFLSWLSGIPLAIAVVLFAAANHESVQVGLWPLPWIIELPLYLLALAPLVVGLLVGLALGWIAAAPARKAARAERRRSRFLEGQVRSVVGGDLERETSKKHDQTALPRN</sequence>
<dbReference type="AlphaFoldDB" id="A0A143DC17"/>
<dbReference type="GeneID" id="53316056"/>
<dbReference type="GO" id="GO:0005886">
    <property type="term" value="C:plasma membrane"/>
    <property type="evidence" value="ECO:0007669"/>
    <property type="project" value="InterPro"/>
</dbReference>
<keyword evidence="1" id="KW-1133">Transmembrane helix</keyword>
<evidence type="ECO:0000313" key="3">
    <source>
        <dbReference type="Proteomes" id="UP000076066"/>
    </source>
</evidence>
<proteinExistence type="predicted"/>
<dbReference type="Proteomes" id="UP000076066">
    <property type="component" value="Chromosome"/>
</dbReference>
<protein>
    <submittedName>
        <fullName evidence="2">Uncharacterized protein</fullName>
    </submittedName>
</protein>
<dbReference type="STRING" id="1549855.AY555_02675"/>
<gene>
    <name evidence="2" type="ORF">AY555_02675</name>
</gene>
<evidence type="ECO:0000313" key="2">
    <source>
        <dbReference type="EMBL" id="AMW34264.1"/>
    </source>
</evidence>
<feature type="transmembrane region" description="Helical" evidence="1">
    <location>
        <begin position="45"/>
        <end position="69"/>
    </location>
</feature>
<accession>A0A143DC17</accession>
<keyword evidence="1" id="KW-0472">Membrane</keyword>
<reference evidence="2 3" key="1">
    <citation type="submission" date="2016-02" db="EMBL/GenBank/DDBJ databases">
        <title>Complete Genome of H5569, the type strain of the newly described species Haematospirillium jordaniae.</title>
        <authorList>
            <person name="Nicholson A.C."/>
            <person name="Humrighouse B.W."/>
            <person name="Loparov V."/>
            <person name="McQuiston J.R."/>
        </authorList>
    </citation>
    <scope>NUCLEOTIDE SEQUENCE [LARGE SCALE GENOMIC DNA]</scope>
    <source>
        <strain evidence="2 3">H5569</strain>
    </source>
</reference>
<evidence type="ECO:0000256" key="1">
    <source>
        <dbReference type="SAM" id="Phobius"/>
    </source>
</evidence>
<dbReference type="RefSeq" id="WP_066133091.1">
    <property type="nucleotide sequence ID" value="NZ_CP014525.1"/>
</dbReference>
<dbReference type="EMBL" id="CP014525">
    <property type="protein sequence ID" value="AMW34264.1"/>
    <property type="molecule type" value="Genomic_DNA"/>
</dbReference>
<dbReference type="KEGG" id="hjo:AY555_02675"/>
<keyword evidence="3" id="KW-1185">Reference proteome</keyword>
<keyword evidence="1" id="KW-0812">Transmembrane</keyword>